<organism evidence="1 2">
    <name type="scientific">Campylobacter insulaenigrae</name>
    <dbReference type="NCBI Taxonomy" id="260714"/>
    <lineage>
        <taxon>Bacteria</taxon>
        <taxon>Pseudomonadati</taxon>
        <taxon>Campylobacterota</taxon>
        <taxon>Epsilonproteobacteria</taxon>
        <taxon>Campylobacterales</taxon>
        <taxon>Campylobacteraceae</taxon>
        <taxon>Campylobacter</taxon>
    </lineage>
</organism>
<dbReference type="RefSeq" id="WP_147500860.1">
    <property type="nucleotide sequence ID" value="NZ_VOAW01000015.1"/>
</dbReference>
<keyword evidence="2" id="KW-1185">Reference proteome</keyword>
<name>A0ABY3G2Y4_9BACT</name>
<dbReference type="Pfam" id="PF14281">
    <property type="entry name" value="PDDEXK_4"/>
    <property type="match status" value="1"/>
</dbReference>
<dbReference type="EMBL" id="VOAW01000015">
    <property type="protein sequence ID" value="TWO24479.1"/>
    <property type="molecule type" value="Genomic_DNA"/>
</dbReference>
<gene>
    <name evidence="1" type="ORF">ZA01_05070</name>
</gene>
<evidence type="ECO:0000313" key="2">
    <source>
        <dbReference type="Proteomes" id="UP000321614"/>
    </source>
</evidence>
<dbReference type="Proteomes" id="UP000321614">
    <property type="component" value="Unassembled WGS sequence"/>
</dbReference>
<comment type="caution">
    <text evidence="1">The sequence shown here is derived from an EMBL/GenBank/DDBJ whole genome shotgun (WGS) entry which is preliminary data.</text>
</comment>
<reference evidence="1 2" key="1">
    <citation type="submission" date="2019-07" db="EMBL/GenBank/DDBJ databases">
        <title>Rapid identification of Enteric Bacteria from Whole Genome Sequences (WGS) using Average Nucleotide Identity (ANI).</title>
        <authorList>
            <person name="Lane C."/>
        </authorList>
    </citation>
    <scope>NUCLEOTIDE SEQUENCE [LARGE SCALE GENOMIC DNA]</scope>
    <source>
        <strain evidence="1 2">2011D-8905</strain>
    </source>
</reference>
<proteinExistence type="predicted"/>
<evidence type="ECO:0000313" key="1">
    <source>
        <dbReference type="EMBL" id="TWO24479.1"/>
    </source>
</evidence>
<protein>
    <recommendedName>
        <fullName evidence="3">PD-(D/E)XK nuclease domain protein</fullName>
    </recommendedName>
</protein>
<dbReference type="InterPro" id="IPR029470">
    <property type="entry name" value="PDDEXK_4"/>
</dbReference>
<evidence type="ECO:0008006" key="3">
    <source>
        <dbReference type="Google" id="ProtNLM"/>
    </source>
</evidence>
<accession>A0ABY3G2Y4</accession>
<sequence length="487" mass="58738">MKNFIEELLRVNDKFEDNTKKGMSDINIFEALGVEYKENYHSKFIAYLINPHDDHYQELFANEFLKKLEKYTKAKKFKNLTAYDIESVETEACVKDNRRIDIFISLKDKRYIIIENKLNAKDQPNQLKDYVKHIKEKGKNIDDFHENILTIYLHKNEDTEPSKYSLGTKNGFNINDDLIYDSSNKKMSYYLKMDYKWIKEWINTCIGVCENKVKNNEIDKKFKNDMQNVIFTLNQYKTLLTWYVAIDDYVAKDYVMEFLKSSKENLKNTMALYRYTKNKRDFKDVDYDKYKKAKEIVEEKWNEICEELMSEFMGKLEKKFKNKKIGKNTLLVEKYHNKINSTKNFFTIYHEKDIDSTIMPTFNLYFYGKNYKNLRIDFCITYYYDNNEEREEYDEKIKNFKPAIQEIKNQKLNISGASIFKKIILDEKNQDIDYKFIYDMIDYDKTTKVDKFKTTEDYIYNEIKNFIENDTIKKALNEAEKILESDK</sequence>